<dbReference type="Proteomes" id="UP001483898">
    <property type="component" value="Chromosome"/>
</dbReference>
<evidence type="ECO:0000313" key="2">
    <source>
        <dbReference type="Proteomes" id="UP001483898"/>
    </source>
</evidence>
<keyword evidence="2" id="KW-1185">Reference proteome</keyword>
<protein>
    <submittedName>
        <fullName evidence="1">Uncharacterized protein</fullName>
    </submittedName>
</protein>
<gene>
    <name evidence="1" type="ORF">QN326_05130</name>
</gene>
<proteinExistence type="predicted"/>
<evidence type="ECO:0000313" key="1">
    <source>
        <dbReference type="EMBL" id="WZX02492.1"/>
    </source>
</evidence>
<reference evidence="1" key="1">
    <citation type="submission" date="2023-06" db="EMBL/GenBank/DDBJ databases">
        <title>Complete Genome of Candidatus Phytoplasma asteris M8.</title>
        <authorList>
            <person name="Toth R."/>
            <person name="Ilic A.-M."/>
            <person name="Huettel B."/>
            <person name="Duduk B."/>
            <person name="Kube M."/>
        </authorList>
    </citation>
    <scope>NUCLEOTIDE SEQUENCE [LARGE SCALE GENOMIC DNA]</scope>
    <source>
        <strain evidence="1">M8</strain>
    </source>
</reference>
<sequence length="39" mass="4705">MYLNISFSVFFNYSIPTILTQLKEKQKKMKPQNQLIKKI</sequence>
<organism evidence="1 2">
    <name type="scientific">Candidatus Phytoplasma asteris</name>
    <dbReference type="NCBI Taxonomy" id="85620"/>
    <lineage>
        <taxon>Bacteria</taxon>
        <taxon>Bacillati</taxon>
        <taxon>Mycoplasmatota</taxon>
        <taxon>Mollicutes</taxon>
        <taxon>Acholeplasmatales</taxon>
        <taxon>Acholeplasmataceae</taxon>
        <taxon>Candidatus Phytoplasma</taxon>
        <taxon>16SrI (Aster yellows group)</taxon>
    </lineage>
</organism>
<dbReference type="EMBL" id="CP128414">
    <property type="protein sequence ID" value="WZX02492.1"/>
    <property type="molecule type" value="Genomic_DNA"/>
</dbReference>
<accession>A0ABZ3CEL8</accession>
<name>A0ABZ3CEL8_9MOLU</name>